<reference evidence="3 4" key="1">
    <citation type="submission" date="2021-06" db="EMBL/GenBank/DDBJ databases">
        <title>Caerostris extrusa draft genome.</title>
        <authorList>
            <person name="Kono N."/>
            <person name="Arakawa K."/>
        </authorList>
    </citation>
    <scope>NUCLEOTIDE SEQUENCE [LARGE SCALE GENOMIC DNA]</scope>
</reference>
<proteinExistence type="predicted"/>
<dbReference type="EMBL" id="BPLR01005998">
    <property type="protein sequence ID" value="GIY06764.1"/>
    <property type="molecule type" value="Genomic_DNA"/>
</dbReference>
<dbReference type="PROSITE" id="PS51034">
    <property type="entry name" value="ZP_2"/>
    <property type="match status" value="1"/>
</dbReference>
<gene>
    <name evidence="3" type="primary">AVEN_174680_1</name>
    <name evidence="3" type="ORF">CEXT_432312</name>
</gene>
<protein>
    <submittedName>
        <fullName evidence="3">ZP domain-containing protein</fullName>
    </submittedName>
</protein>
<dbReference type="Proteomes" id="UP001054945">
    <property type="component" value="Unassembled WGS sequence"/>
</dbReference>
<evidence type="ECO:0000259" key="2">
    <source>
        <dbReference type="PROSITE" id="PS51034"/>
    </source>
</evidence>
<evidence type="ECO:0000313" key="3">
    <source>
        <dbReference type="EMBL" id="GIY06764.1"/>
    </source>
</evidence>
<sequence length="222" mass="24684">MSSMFCCPVDLSVSDKVYVDDQSRTTGDYYLYIPFRMFRFLDSEKVRFSCNVIVCQHDCPWADCGDYMGMSYGRRKRSAPSLSDFDASRSMTVTNEVSVLDDDHRMPRASGTGIVEEEVPPPKPPPPRMPRCPQAPQESFPLASRNWNDTMTWKAAAPRPFMNHPSLQTPCTGVICTTATIRGSTGSSSPGKYCILPCPSDMPGRPTGRTASSIEVLRLNTF</sequence>
<evidence type="ECO:0000256" key="1">
    <source>
        <dbReference type="SAM" id="MobiDB-lite"/>
    </source>
</evidence>
<organism evidence="3 4">
    <name type="scientific">Caerostris extrusa</name>
    <name type="common">Bark spider</name>
    <name type="synonym">Caerostris bankana</name>
    <dbReference type="NCBI Taxonomy" id="172846"/>
    <lineage>
        <taxon>Eukaryota</taxon>
        <taxon>Metazoa</taxon>
        <taxon>Ecdysozoa</taxon>
        <taxon>Arthropoda</taxon>
        <taxon>Chelicerata</taxon>
        <taxon>Arachnida</taxon>
        <taxon>Araneae</taxon>
        <taxon>Araneomorphae</taxon>
        <taxon>Entelegynae</taxon>
        <taxon>Araneoidea</taxon>
        <taxon>Araneidae</taxon>
        <taxon>Caerostris</taxon>
    </lineage>
</organism>
<name>A0AAV4QDG2_CAEEX</name>
<feature type="domain" description="ZP" evidence="2">
    <location>
        <begin position="1"/>
        <end position="71"/>
    </location>
</feature>
<accession>A0AAV4QDG2</accession>
<keyword evidence="4" id="KW-1185">Reference proteome</keyword>
<dbReference type="InterPro" id="IPR001507">
    <property type="entry name" value="ZP_dom"/>
</dbReference>
<feature type="compositionally biased region" description="Pro residues" evidence="1">
    <location>
        <begin position="121"/>
        <end position="130"/>
    </location>
</feature>
<evidence type="ECO:0000313" key="4">
    <source>
        <dbReference type="Proteomes" id="UP001054945"/>
    </source>
</evidence>
<feature type="region of interest" description="Disordered" evidence="1">
    <location>
        <begin position="114"/>
        <end position="137"/>
    </location>
</feature>
<comment type="caution">
    <text evidence="3">The sequence shown here is derived from an EMBL/GenBank/DDBJ whole genome shotgun (WGS) entry which is preliminary data.</text>
</comment>
<dbReference type="AlphaFoldDB" id="A0AAV4QDG2"/>